<evidence type="ECO:0000256" key="3">
    <source>
        <dbReference type="ARBA" id="ARBA00022692"/>
    </source>
</evidence>
<gene>
    <name evidence="7" type="ORF">DXN05_15570</name>
</gene>
<evidence type="ECO:0000313" key="8">
    <source>
        <dbReference type="Proteomes" id="UP000261284"/>
    </source>
</evidence>
<evidence type="ECO:0000256" key="4">
    <source>
        <dbReference type="ARBA" id="ARBA00022989"/>
    </source>
</evidence>
<feature type="transmembrane region" description="Helical" evidence="6">
    <location>
        <begin position="118"/>
        <end position="140"/>
    </location>
</feature>
<reference evidence="7 8" key="1">
    <citation type="submission" date="2018-08" db="EMBL/GenBank/DDBJ databases">
        <title>Chitinophagaceae sp. K23C18032701, a novel bacterium isolated from forest soil.</title>
        <authorList>
            <person name="Wang C."/>
        </authorList>
    </citation>
    <scope>NUCLEOTIDE SEQUENCE [LARGE SCALE GENOMIC DNA]</scope>
    <source>
        <strain evidence="7 8">K23C18032701</strain>
    </source>
</reference>
<evidence type="ECO:0000256" key="5">
    <source>
        <dbReference type="ARBA" id="ARBA00023136"/>
    </source>
</evidence>
<keyword evidence="3 6" id="KW-0812">Transmembrane</keyword>
<feature type="transmembrane region" description="Helical" evidence="6">
    <location>
        <begin position="7"/>
        <end position="25"/>
    </location>
</feature>
<dbReference type="EMBL" id="QTJU01000005">
    <property type="protein sequence ID" value="RFM27436.1"/>
    <property type="molecule type" value="Genomic_DNA"/>
</dbReference>
<dbReference type="OrthoDB" id="9770047at2"/>
<proteinExistence type="inferred from homology"/>
<dbReference type="Pfam" id="PF01940">
    <property type="entry name" value="DUF92"/>
    <property type="match status" value="1"/>
</dbReference>
<dbReference type="RefSeq" id="WP_116848195.1">
    <property type="nucleotide sequence ID" value="NZ_QTJU01000005.1"/>
</dbReference>
<comment type="subcellular location">
    <subcellularLocation>
        <location evidence="1">Membrane</location>
        <topology evidence="1">Multi-pass membrane protein</topology>
    </subcellularLocation>
</comment>
<feature type="transmembrane region" description="Helical" evidence="6">
    <location>
        <begin position="223"/>
        <end position="241"/>
    </location>
</feature>
<dbReference type="PANTHER" id="PTHR13353">
    <property type="entry name" value="TRANSMEMBRANE PROTEIN 19"/>
    <property type="match status" value="1"/>
</dbReference>
<sequence>MFNQVQPTDIWIAVLLIAGVVFSLWKRKLTPAAAFTGAATGAVLYLGGGLTGILLMTGFFILGTAASSWKKEQKRSSRASDAHQTTRNAGQVLANAGVAAAIALIAWCFPGYRHLAGIMIAGCFASATADTLSSELGMVYGRRFYHILHFKQEEKGLDGLISLEGTLLGTAGAAIIATVYALLNRFDAAWLLIVLAGTLGNLADSVLGATLERKLVIGNDMVNTLNTLTGALTAGIGWYLISGNV</sequence>
<dbReference type="Proteomes" id="UP000261284">
    <property type="component" value="Unassembled WGS sequence"/>
</dbReference>
<organism evidence="7 8">
    <name type="scientific">Deminuibacter soli</name>
    <dbReference type="NCBI Taxonomy" id="2291815"/>
    <lineage>
        <taxon>Bacteria</taxon>
        <taxon>Pseudomonadati</taxon>
        <taxon>Bacteroidota</taxon>
        <taxon>Chitinophagia</taxon>
        <taxon>Chitinophagales</taxon>
        <taxon>Chitinophagaceae</taxon>
        <taxon>Deminuibacter</taxon>
    </lineage>
</organism>
<dbReference type="InterPro" id="IPR002794">
    <property type="entry name" value="DUF92_TMEM19"/>
</dbReference>
<comment type="caution">
    <text evidence="7">The sequence shown here is derived from an EMBL/GenBank/DDBJ whole genome shotgun (WGS) entry which is preliminary data.</text>
</comment>
<protein>
    <submittedName>
        <fullName evidence="7">DUF92 domain-containing protein</fullName>
    </submittedName>
</protein>
<feature type="transmembrane region" description="Helical" evidence="6">
    <location>
        <begin position="161"/>
        <end position="183"/>
    </location>
</feature>
<evidence type="ECO:0000256" key="6">
    <source>
        <dbReference type="SAM" id="Phobius"/>
    </source>
</evidence>
<dbReference type="PANTHER" id="PTHR13353:SF5">
    <property type="entry name" value="TRANSMEMBRANE PROTEIN 19"/>
    <property type="match status" value="1"/>
</dbReference>
<keyword evidence="5 6" id="KW-0472">Membrane</keyword>
<accession>A0A3E1NHK6</accession>
<name>A0A3E1NHK6_9BACT</name>
<keyword evidence="4 6" id="KW-1133">Transmembrane helix</keyword>
<feature type="transmembrane region" description="Helical" evidence="6">
    <location>
        <begin position="45"/>
        <end position="69"/>
    </location>
</feature>
<dbReference type="AlphaFoldDB" id="A0A3E1NHK6"/>
<dbReference type="GO" id="GO:0016020">
    <property type="term" value="C:membrane"/>
    <property type="evidence" value="ECO:0007669"/>
    <property type="project" value="UniProtKB-SubCell"/>
</dbReference>
<evidence type="ECO:0000256" key="1">
    <source>
        <dbReference type="ARBA" id="ARBA00004141"/>
    </source>
</evidence>
<comment type="similarity">
    <text evidence="2">Belongs to the TMEM19 family.</text>
</comment>
<feature type="transmembrane region" description="Helical" evidence="6">
    <location>
        <begin position="189"/>
        <end position="211"/>
    </location>
</feature>
<evidence type="ECO:0000313" key="7">
    <source>
        <dbReference type="EMBL" id="RFM27436.1"/>
    </source>
</evidence>
<evidence type="ECO:0000256" key="2">
    <source>
        <dbReference type="ARBA" id="ARBA00009012"/>
    </source>
</evidence>
<keyword evidence="8" id="KW-1185">Reference proteome</keyword>
<feature type="transmembrane region" description="Helical" evidence="6">
    <location>
        <begin position="90"/>
        <end position="112"/>
    </location>
</feature>